<feature type="domain" description="DUF6873" evidence="1">
    <location>
        <begin position="14"/>
        <end position="230"/>
    </location>
</feature>
<organism evidence="2 3">
    <name type="scientific">Fusibacter bizertensis</name>
    <dbReference type="NCBI Taxonomy" id="1488331"/>
    <lineage>
        <taxon>Bacteria</taxon>
        <taxon>Bacillati</taxon>
        <taxon>Bacillota</taxon>
        <taxon>Clostridia</taxon>
        <taxon>Eubacteriales</taxon>
        <taxon>Eubacteriales Family XII. Incertae Sedis</taxon>
        <taxon>Fusibacter</taxon>
    </lineage>
</organism>
<protein>
    <recommendedName>
        <fullName evidence="1">DUF6873 domain-containing protein</fullName>
    </recommendedName>
</protein>
<dbReference type="InterPro" id="IPR049238">
    <property type="entry name" value="DUF6873"/>
</dbReference>
<evidence type="ECO:0000313" key="3">
    <source>
        <dbReference type="Proteomes" id="UP001158045"/>
    </source>
</evidence>
<gene>
    <name evidence="2" type="ORF">QE109_05440</name>
</gene>
<dbReference type="Pfam" id="PF21778">
    <property type="entry name" value="DUF6873"/>
    <property type="match status" value="1"/>
</dbReference>
<dbReference type="RefSeq" id="WP_281093399.1">
    <property type="nucleotide sequence ID" value="NZ_JARYZI010000003.1"/>
</dbReference>
<sequence length="234" mass="26105">MGIIFTNAEVAEKIRKNSFFDNHHVVEITSNPSVDIRVAHHCDLSLAVIGDKIILEPSIYNLYEEYLLSLGVEDDQIICGKTLLDVTYPYDAVYNVLPMKNHLFLKKSITDQIILDQTKLNIIDVNQGYARCSVLPIGQIAAITSDGGMYKALKEQGYKVLKIEPGNIALDGFQYGFIGGVGGTVEKNIIINGSLDFHPEGDLIRQFIENQSFKVVELHQGLLVDVGSILYYQR</sequence>
<accession>A0ABT6NAY3</accession>
<proteinExistence type="predicted"/>
<name>A0ABT6NAY3_9FIRM</name>
<evidence type="ECO:0000313" key="2">
    <source>
        <dbReference type="EMBL" id="MDH8677578.1"/>
    </source>
</evidence>
<dbReference type="Proteomes" id="UP001158045">
    <property type="component" value="Unassembled WGS sequence"/>
</dbReference>
<comment type="caution">
    <text evidence="2">The sequence shown here is derived from an EMBL/GenBank/DDBJ whole genome shotgun (WGS) entry which is preliminary data.</text>
</comment>
<keyword evidence="3" id="KW-1185">Reference proteome</keyword>
<dbReference type="EMBL" id="JARYZI010000003">
    <property type="protein sequence ID" value="MDH8677578.1"/>
    <property type="molecule type" value="Genomic_DNA"/>
</dbReference>
<evidence type="ECO:0000259" key="1">
    <source>
        <dbReference type="Pfam" id="PF21778"/>
    </source>
</evidence>
<reference evidence="2 3" key="1">
    <citation type="submission" date="2023-04" db="EMBL/GenBank/DDBJ databases">
        <title>Fusibacter bizertensis strain WBS, isolated from littoral bottom sediments of the Arctic seas - biochemical and genomic analysis.</title>
        <authorList>
            <person name="Brioukhanov A.L."/>
        </authorList>
    </citation>
    <scope>NUCLEOTIDE SEQUENCE [LARGE SCALE GENOMIC DNA]</scope>
    <source>
        <strain evidence="2 3">WBS</strain>
    </source>
</reference>